<name>A0A1D3TVJ9_9FIRM</name>
<protein>
    <submittedName>
        <fullName evidence="1">Uncharacterized protein</fullName>
    </submittedName>
</protein>
<gene>
    <name evidence="1" type="ORF">SAMN05421730_101747</name>
</gene>
<dbReference type="EMBL" id="FMKA01000017">
    <property type="protein sequence ID" value="SCP98176.1"/>
    <property type="molecule type" value="Genomic_DNA"/>
</dbReference>
<reference evidence="1 2" key="1">
    <citation type="submission" date="2016-09" db="EMBL/GenBank/DDBJ databases">
        <authorList>
            <person name="Capua I."/>
            <person name="De Benedictis P."/>
            <person name="Joannis T."/>
            <person name="Lombin L.H."/>
            <person name="Cattoli G."/>
        </authorList>
    </citation>
    <scope>NUCLEOTIDE SEQUENCE [LARGE SCALE GENOMIC DNA]</scope>
    <source>
        <strain evidence="1 2">GluBS11</strain>
    </source>
</reference>
<dbReference type="AlphaFoldDB" id="A0A1D3TVJ9"/>
<dbReference type="Proteomes" id="UP000199315">
    <property type="component" value="Unassembled WGS sequence"/>
</dbReference>
<evidence type="ECO:0000313" key="2">
    <source>
        <dbReference type="Proteomes" id="UP000199315"/>
    </source>
</evidence>
<evidence type="ECO:0000313" key="1">
    <source>
        <dbReference type="EMBL" id="SCP98176.1"/>
    </source>
</evidence>
<keyword evidence="2" id="KW-1185">Reference proteome</keyword>
<organism evidence="1 2">
    <name type="scientific">Anaerobium acetethylicum</name>
    <dbReference type="NCBI Taxonomy" id="1619234"/>
    <lineage>
        <taxon>Bacteria</taxon>
        <taxon>Bacillati</taxon>
        <taxon>Bacillota</taxon>
        <taxon>Clostridia</taxon>
        <taxon>Lachnospirales</taxon>
        <taxon>Lachnospiraceae</taxon>
        <taxon>Anaerobium</taxon>
    </lineage>
</organism>
<accession>A0A1D3TVJ9</accession>
<sequence>MTGESPEYVIREKTHRKTAFKAVLQCVLFLQSSL</sequence>
<dbReference type="STRING" id="1619234.SAMN05421730_101747"/>
<proteinExistence type="predicted"/>